<organism evidence="1 2">
    <name type="scientific">Mycobacterium tuberculosis</name>
    <dbReference type="NCBI Taxonomy" id="1773"/>
    <lineage>
        <taxon>Bacteria</taxon>
        <taxon>Bacillati</taxon>
        <taxon>Actinomycetota</taxon>
        <taxon>Actinomycetes</taxon>
        <taxon>Mycobacteriales</taxon>
        <taxon>Mycobacteriaceae</taxon>
        <taxon>Mycobacterium</taxon>
        <taxon>Mycobacterium tuberculosis complex</taxon>
    </lineage>
</organism>
<comment type="caution">
    <text evidence="1">The sequence shown here is derived from an EMBL/GenBank/DDBJ whole genome shotgun (WGS) entry which is preliminary data.</text>
</comment>
<accession>A0ABD4Q5N3</accession>
<name>A0ABD4Q5N3_MYCTX</name>
<reference evidence="1 2" key="1">
    <citation type="submission" date="2021-03" db="EMBL/GenBank/DDBJ databases">
        <title>Whole Genome Sequencing of Mycobacterium tuberculosis clinical isolates from Arunachal Pradesh, India.</title>
        <authorList>
            <person name="Singh S."/>
            <person name="Mudliar S.R."/>
            <person name="Kulsum U."/>
            <person name="Rufai S.B."/>
            <person name="Singh P.K."/>
            <person name="Umpo M."/>
            <person name="Nyori M."/>
        </authorList>
    </citation>
    <scope>NUCLEOTIDE SEQUENCE [LARGE SCALE GENOMIC DNA]</scope>
    <source>
        <strain evidence="1 2">OMICS/BPL/0142/20/SP</strain>
    </source>
</reference>
<proteinExistence type="predicted"/>
<evidence type="ECO:0000313" key="2">
    <source>
        <dbReference type="Proteomes" id="UP000671119"/>
    </source>
</evidence>
<feature type="non-terminal residue" evidence="1">
    <location>
        <position position="1"/>
    </location>
</feature>
<dbReference type="AlphaFoldDB" id="A0ABD4Q5N3"/>
<evidence type="ECO:0000313" key="1">
    <source>
        <dbReference type="EMBL" id="MBP0685938.1"/>
    </source>
</evidence>
<protein>
    <submittedName>
        <fullName evidence="1">Uncharacterized protein</fullName>
    </submittedName>
</protein>
<dbReference type="Proteomes" id="UP000671119">
    <property type="component" value="Unassembled WGS sequence"/>
</dbReference>
<dbReference type="EMBL" id="JAGIZI010000764">
    <property type="protein sequence ID" value="MBP0685938.1"/>
    <property type="molecule type" value="Genomic_DNA"/>
</dbReference>
<gene>
    <name evidence="1" type="ORF">J8J21_23105</name>
</gene>
<sequence>AKHYGRTRPDMASGCNERLDLAFLAYVWSFRARHRPMIVAALDRRPASCRLFRLTRPAEARRFLADVKAVRAEG</sequence>